<sequence length="324" mass="35634">MSLKIGFVGTGSFTRFHCNLLAKMEDVEVTAFCGTSLDKAEKAASGWNEAKGYDSITSMLDAQALDAVYICVPPMAHGETEYALIERGIPFFVEKPLGLDIELPTDILYKINAQKLITSVGYHFRYMESTKRAAELLKQRKIGMALGQWMGSMPKVGWWRKQDGSGGQFIEQTSHIVDLMRYLMGDVEEVYAAYANRVMHEVEEGVTVPDVGTVTVKMASGAIATISNTCILPGDGPIGFQIYTDQGLLEITKDSIREFGKSFVIEHKNINNPYVREHEAFLHAVRTGDSSRILSPYADSVKTQAVTYAAIRSAAAGAPIRISN</sequence>
<evidence type="ECO:0000313" key="4">
    <source>
        <dbReference type="Proteomes" id="UP000641588"/>
    </source>
</evidence>
<organism evidence="3 4">
    <name type="scientific">Paenibacillus foliorum</name>
    <dbReference type="NCBI Taxonomy" id="2654974"/>
    <lineage>
        <taxon>Bacteria</taxon>
        <taxon>Bacillati</taxon>
        <taxon>Bacillota</taxon>
        <taxon>Bacilli</taxon>
        <taxon>Bacillales</taxon>
        <taxon>Paenibacillaceae</taxon>
        <taxon>Paenibacillus</taxon>
    </lineage>
</organism>
<dbReference type="Gene3D" id="3.40.50.720">
    <property type="entry name" value="NAD(P)-binding Rossmann-like Domain"/>
    <property type="match status" value="1"/>
</dbReference>
<dbReference type="EMBL" id="WHOD01000098">
    <property type="protein sequence ID" value="NOU96493.1"/>
    <property type="molecule type" value="Genomic_DNA"/>
</dbReference>
<dbReference type="GO" id="GO:0000166">
    <property type="term" value="F:nucleotide binding"/>
    <property type="evidence" value="ECO:0007669"/>
    <property type="project" value="InterPro"/>
</dbReference>
<feature type="domain" description="GFO/IDH/MocA-like oxidoreductase" evidence="2">
    <location>
        <begin position="147"/>
        <end position="249"/>
    </location>
</feature>
<dbReference type="PANTHER" id="PTHR43249:SF1">
    <property type="entry name" value="D-GLUCOSIDE 3-DEHYDROGENASE"/>
    <property type="match status" value="1"/>
</dbReference>
<protein>
    <submittedName>
        <fullName evidence="3">Gfo/Idh/MocA family oxidoreductase</fullName>
    </submittedName>
</protein>
<dbReference type="Gene3D" id="3.30.360.10">
    <property type="entry name" value="Dihydrodipicolinate Reductase, domain 2"/>
    <property type="match status" value="1"/>
</dbReference>
<accession>A0A972GUC6</accession>
<feature type="domain" description="Gfo/Idh/MocA-like oxidoreductase N-terminal" evidence="1">
    <location>
        <begin position="3"/>
        <end position="122"/>
    </location>
</feature>
<dbReference type="Proteomes" id="UP000641588">
    <property type="component" value="Unassembled WGS sequence"/>
</dbReference>
<proteinExistence type="predicted"/>
<dbReference type="InterPro" id="IPR000683">
    <property type="entry name" value="Gfo/Idh/MocA-like_OxRdtase_N"/>
</dbReference>
<reference evidence="3" key="1">
    <citation type="submission" date="2019-10" db="EMBL/GenBank/DDBJ databases">
        <title>Description of Paenibacillus glebae sp. nov.</title>
        <authorList>
            <person name="Carlier A."/>
            <person name="Qi S."/>
        </authorList>
    </citation>
    <scope>NUCLEOTIDE SEQUENCE</scope>
    <source>
        <strain evidence="3">LMG 31456</strain>
    </source>
</reference>
<dbReference type="InterPro" id="IPR052515">
    <property type="entry name" value="Gfo/Idh/MocA_Oxidoreductase"/>
</dbReference>
<dbReference type="Pfam" id="PF01408">
    <property type="entry name" value="GFO_IDH_MocA"/>
    <property type="match status" value="1"/>
</dbReference>
<dbReference type="SUPFAM" id="SSF51735">
    <property type="entry name" value="NAD(P)-binding Rossmann-fold domains"/>
    <property type="match status" value="1"/>
</dbReference>
<dbReference type="InterPro" id="IPR055170">
    <property type="entry name" value="GFO_IDH_MocA-like_dom"/>
</dbReference>
<gene>
    <name evidence="3" type="ORF">GC093_25220</name>
</gene>
<evidence type="ECO:0000313" key="3">
    <source>
        <dbReference type="EMBL" id="NOU96493.1"/>
    </source>
</evidence>
<evidence type="ECO:0000259" key="1">
    <source>
        <dbReference type="Pfam" id="PF01408"/>
    </source>
</evidence>
<dbReference type="InterPro" id="IPR036291">
    <property type="entry name" value="NAD(P)-bd_dom_sf"/>
</dbReference>
<dbReference type="Pfam" id="PF22725">
    <property type="entry name" value="GFO_IDH_MocA_C3"/>
    <property type="match status" value="1"/>
</dbReference>
<dbReference type="RefSeq" id="WP_171654730.1">
    <property type="nucleotide sequence ID" value="NZ_WHOD01000098.1"/>
</dbReference>
<evidence type="ECO:0000259" key="2">
    <source>
        <dbReference type="Pfam" id="PF22725"/>
    </source>
</evidence>
<dbReference type="PANTHER" id="PTHR43249">
    <property type="entry name" value="UDP-N-ACETYL-2-AMINO-2-DEOXY-D-GLUCURONATE OXIDASE"/>
    <property type="match status" value="1"/>
</dbReference>
<dbReference type="AlphaFoldDB" id="A0A972GUC6"/>
<comment type="caution">
    <text evidence="3">The sequence shown here is derived from an EMBL/GenBank/DDBJ whole genome shotgun (WGS) entry which is preliminary data.</text>
</comment>
<name>A0A972GUC6_9BACL</name>
<dbReference type="SUPFAM" id="SSF55347">
    <property type="entry name" value="Glyceraldehyde-3-phosphate dehydrogenase-like, C-terminal domain"/>
    <property type="match status" value="1"/>
</dbReference>
<keyword evidence="4" id="KW-1185">Reference proteome</keyword>